<feature type="chain" id="PRO_5046793844" evidence="8">
    <location>
        <begin position="21"/>
        <end position="380"/>
    </location>
</feature>
<dbReference type="PANTHER" id="PTHR35789">
    <property type="entry name" value="SPORE GERMINATION PROTEIN B3"/>
    <property type="match status" value="1"/>
</dbReference>
<evidence type="ECO:0000256" key="8">
    <source>
        <dbReference type="SAM" id="SignalP"/>
    </source>
</evidence>
<keyword evidence="12" id="KW-1185">Reference proteome</keyword>
<dbReference type="PROSITE" id="PS51257">
    <property type="entry name" value="PROKAR_LIPOPROTEIN"/>
    <property type="match status" value="1"/>
</dbReference>
<comment type="caution">
    <text evidence="11">The sequence shown here is derived from an EMBL/GenBank/DDBJ whole genome shotgun (WGS) entry which is preliminary data.</text>
</comment>
<evidence type="ECO:0000256" key="7">
    <source>
        <dbReference type="ARBA" id="ARBA00023288"/>
    </source>
</evidence>
<keyword evidence="6" id="KW-0564">Palmitate</keyword>
<organism evidence="11 12">
    <name type="scientific">Alicyclobacillus fodiniaquatilis</name>
    <dbReference type="NCBI Taxonomy" id="1661150"/>
    <lineage>
        <taxon>Bacteria</taxon>
        <taxon>Bacillati</taxon>
        <taxon>Bacillota</taxon>
        <taxon>Bacilli</taxon>
        <taxon>Bacillales</taxon>
        <taxon>Alicyclobacillaceae</taxon>
        <taxon>Alicyclobacillus</taxon>
    </lineage>
</organism>
<dbReference type="Pfam" id="PF25198">
    <property type="entry name" value="Spore_GerAC_N"/>
    <property type="match status" value="1"/>
</dbReference>
<evidence type="ECO:0000256" key="3">
    <source>
        <dbReference type="ARBA" id="ARBA00022544"/>
    </source>
</evidence>
<keyword evidence="4 8" id="KW-0732">Signal</keyword>
<keyword evidence="7" id="KW-0449">Lipoprotein</keyword>
<comment type="similarity">
    <text evidence="2">Belongs to the GerABKC lipoprotein family.</text>
</comment>
<accession>A0ABW4JKY8</accession>
<keyword evidence="5" id="KW-0472">Membrane</keyword>
<protein>
    <submittedName>
        <fullName evidence="11">Ger(X)C family spore germination protein</fullName>
    </submittedName>
</protein>
<gene>
    <name evidence="11" type="ORF">ACFSB2_16130</name>
</gene>
<evidence type="ECO:0000256" key="6">
    <source>
        <dbReference type="ARBA" id="ARBA00023139"/>
    </source>
</evidence>
<dbReference type="InterPro" id="IPR008844">
    <property type="entry name" value="Spore_GerAC-like"/>
</dbReference>
<dbReference type="NCBIfam" id="TIGR02887">
    <property type="entry name" value="spore_ger_x_C"/>
    <property type="match status" value="1"/>
</dbReference>
<dbReference type="Gene3D" id="3.30.300.210">
    <property type="entry name" value="Nutrient germinant receptor protein C, domain 3"/>
    <property type="match status" value="1"/>
</dbReference>
<dbReference type="Proteomes" id="UP001597079">
    <property type="component" value="Unassembled WGS sequence"/>
</dbReference>
<feature type="domain" description="Spore germination GerAC-like C-terminal" evidence="9">
    <location>
        <begin position="216"/>
        <end position="373"/>
    </location>
</feature>
<dbReference type="RefSeq" id="WP_377944119.1">
    <property type="nucleotide sequence ID" value="NZ_JBHUCX010000044.1"/>
</dbReference>
<evidence type="ECO:0000256" key="5">
    <source>
        <dbReference type="ARBA" id="ARBA00023136"/>
    </source>
</evidence>
<evidence type="ECO:0000256" key="1">
    <source>
        <dbReference type="ARBA" id="ARBA00004635"/>
    </source>
</evidence>
<name>A0ABW4JKY8_9BACL</name>
<reference evidence="12" key="1">
    <citation type="journal article" date="2019" name="Int. J. Syst. Evol. Microbiol.">
        <title>The Global Catalogue of Microorganisms (GCM) 10K type strain sequencing project: providing services to taxonomists for standard genome sequencing and annotation.</title>
        <authorList>
            <consortium name="The Broad Institute Genomics Platform"/>
            <consortium name="The Broad Institute Genome Sequencing Center for Infectious Disease"/>
            <person name="Wu L."/>
            <person name="Ma J."/>
        </authorList>
    </citation>
    <scope>NUCLEOTIDE SEQUENCE [LARGE SCALE GENOMIC DNA]</scope>
    <source>
        <strain evidence="12">CGMCC 1.12286</strain>
    </source>
</reference>
<feature type="domain" description="Spore germination protein N-terminal" evidence="10">
    <location>
        <begin position="23"/>
        <end position="198"/>
    </location>
</feature>
<evidence type="ECO:0000256" key="4">
    <source>
        <dbReference type="ARBA" id="ARBA00022729"/>
    </source>
</evidence>
<dbReference type="Pfam" id="PF05504">
    <property type="entry name" value="Spore_GerAC"/>
    <property type="match status" value="1"/>
</dbReference>
<dbReference type="EMBL" id="JBHUCX010000044">
    <property type="protein sequence ID" value="MFD1676233.1"/>
    <property type="molecule type" value="Genomic_DNA"/>
</dbReference>
<evidence type="ECO:0000313" key="12">
    <source>
        <dbReference type="Proteomes" id="UP001597079"/>
    </source>
</evidence>
<keyword evidence="3" id="KW-0309">Germination</keyword>
<dbReference type="InterPro" id="IPR038501">
    <property type="entry name" value="Spore_GerAC_C_sf"/>
</dbReference>
<evidence type="ECO:0000313" key="11">
    <source>
        <dbReference type="EMBL" id="MFD1676233.1"/>
    </source>
</evidence>
<dbReference type="InterPro" id="IPR057336">
    <property type="entry name" value="GerAC_N"/>
</dbReference>
<evidence type="ECO:0000256" key="2">
    <source>
        <dbReference type="ARBA" id="ARBA00007886"/>
    </source>
</evidence>
<evidence type="ECO:0000259" key="9">
    <source>
        <dbReference type="Pfam" id="PF05504"/>
    </source>
</evidence>
<sequence length="380" mass="43759">MISRIMFCLLILCCSFLTTGCWDQKVMQDTYYVVAMGADYKDNQYTAYLQFMDFSQVAKTEQGKSNEKIPLWIATGTGQTWPDALRNILEASPQPYVLSHVSSVILTDSAIEHGMSHIMDWLRRYPDFRLTGWMFGTKDNIQQILSATPLFNLAPLTLIEHTPRAIVKQYIFIPPLQVLDFNRQYQGTASAVVLPSLSMTNAWSEGDESHPQPYINGAFLFQHRKYQHWMSTKALAGYRWVTYNVKRTVITVQERPNAPSLEVAVSNVKPIIKAQMKQGRLVFNVRVKGKATILAQDRIKGNMDKMIDKEIQQEIMRTFLSGINKGTDVLHLENTLYRKQNRLWKATFERKHLSIEKNMLGQVTVDMKVNHAGRWRMDVK</sequence>
<dbReference type="InterPro" id="IPR046953">
    <property type="entry name" value="Spore_GerAC-like_C"/>
</dbReference>
<feature type="signal peptide" evidence="8">
    <location>
        <begin position="1"/>
        <end position="20"/>
    </location>
</feature>
<proteinExistence type="inferred from homology"/>
<comment type="subcellular location">
    <subcellularLocation>
        <location evidence="1">Membrane</location>
        <topology evidence="1">Lipid-anchor</topology>
    </subcellularLocation>
</comment>
<evidence type="ECO:0000259" key="10">
    <source>
        <dbReference type="Pfam" id="PF25198"/>
    </source>
</evidence>
<dbReference type="PANTHER" id="PTHR35789:SF1">
    <property type="entry name" value="SPORE GERMINATION PROTEIN B3"/>
    <property type="match status" value="1"/>
</dbReference>